<feature type="signal peptide" evidence="1">
    <location>
        <begin position="1"/>
        <end position="24"/>
    </location>
</feature>
<protein>
    <submittedName>
        <fullName evidence="2">Putative secreted salivary gland peptide</fullName>
    </submittedName>
</protein>
<organism evidence="2">
    <name type="scientific">Ixodes ricinus</name>
    <name type="common">Common tick</name>
    <name type="synonym">Acarus ricinus</name>
    <dbReference type="NCBI Taxonomy" id="34613"/>
    <lineage>
        <taxon>Eukaryota</taxon>
        <taxon>Metazoa</taxon>
        <taxon>Ecdysozoa</taxon>
        <taxon>Arthropoda</taxon>
        <taxon>Chelicerata</taxon>
        <taxon>Arachnida</taxon>
        <taxon>Acari</taxon>
        <taxon>Parasitiformes</taxon>
        <taxon>Ixodida</taxon>
        <taxon>Ixodoidea</taxon>
        <taxon>Ixodidae</taxon>
        <taxon>Ixodinae</taxon>
        <taxon>Ixodes</taxon>
    </lineage>
</organism>
<evidence type="ECO:0000256" key="1">
    <source>
        <dbReference type="SAM" id="SignalP"/>
    </source>
</evidence>
<keyword evidence="1" id="KW-0732">Signal</keyword>
<evidence type="ECO:0000313" key="2">
    <source>
        <dbReference type="EMBL" id="JAR94733.1"/>
    </source>
</evidence>
<feature type="chain" id="PRO_5007543013" evidence="1">
    <location>
        <begin position="25"/>
        <end position="115"/>
    </location>
</feature>
<sequence length="115" mass="12718">MYRNMSNMMLVLFAVVLILPAFQGEGFLSGTVVNFHCYNYLDPAATLLCKLHGSEHIGGKHPQTCQVTCSHPYQKLGFPRAVCPAGGLKCDAASRATVSKWKEELERRKNIVCSD</sequence>
<reference evidence="2" key="1">
    <citation type="journal article" date="2018" name="PLoS Negl. Trop. Dis.">
        <title>Sialome diversity of ticks revealed by RNAseq of single tick salivary glands.</title>
        <authorList>
            <person name="Perner J."/>
            <person name="Kropackova S."/>
            <person name="Kopacek P."/>
            <person name="Ribeiro J.M."/>
        </authorList>
    </citation>
    <scope>NUCLEOTIDE SEQUENCE</scope>
    <source>
        <strain evidence="2">Siblings of single egg batch collected in Ceske Budejovice</strain>
        <tissue evidence="2">Salivary glands</tissue>
    </source>
</reference>
<dbReference type="EMBL" id="GEGO01000671">
    <property type="protein sequence ID" value="JAR94733.1"/>
    <property type="molecule type" value="Transcribed_RNA"/>
</dbReference>
<name>A0A147BVF0_IXORI</name>
<accession>A0A147BVF0</accession>
<dbReference type="AlphaFoldDB" id="A0A147BVF0"/>
<proteinExistence type="predicted"/>